<gene>
    <name evidence="3" type="ORF">D7147_25025</name>
</gene>
<dbReference type="InterPro" id="IPR000551">
    <property type="entry name" value="MerR-type_HTH_dom"/>
</dbReference>
<feature type="domain" description="HTH merR-type" evidence="2">
    <location>
        <begin position="127"/>
        <end position="180"/>
    </location>
</feature>
<dbReference type="PROSITE" id="PS50937">
    <property type="entry name" value="HTH_MERR_2"/>
    <property type="match status" value="2"/>
</dbReference>
<proteinExistence type="predicted"/>
<dbReference type="PANTHER" id="PTHR30204:SF93">
    <property type="entry name" value="HTH MERR-TYPE DOMAIN-CONTAINING PROTEIN"/>
    <property type="match status" value="1"/>
</dbReference>
<dbReference type="SMART" id="SM00422">
    <property type="entry name" value="HTH_MERR"/>
    <property type="match status" value="2"/>
</dbReference>
<dbReference type="InterPro" id="IPR047057">
    <property type="entry name" value="MerR_fam"/>
</dbReference>
<dbReference type="Proteomes" id="UP000271548">
    <property type="component" value="Unassembled WGS sequence"/>
</dbReference>
<dbReference type="PANTHER" id="PTHR30204">
    <property type="entry name" value="REDOX-CYCLING DRUG-SENSING TRANSCRIPTIONAL ACTIVATOR SOXR"/>
    <property type="match status" value="1"/>
</dbReference>
<evidence type="ECO:0000313" key="4">
    <source>
        <dbReference type="Proteomes" id="UP000271548"/>
    </source>
</evidence>
<dbReference type="EMBL" id="RAZS01000010">
    <property type="protein sequence ID" value="RKN15825.1"/>
    <property type="molecule type" value="Genomic_DNA"/>
</dbReference>
<feature type="domain" description="HTH merR-type" evidence="2">
    <location>
        <begin position="12"/>
        <end position="59"/>
    </location>
</feature>
<name>A0ABX9QYW1_9ACTN</name>
<keyword evidence="4" id="KW-1185">Reference proteome</keyword>
<evidence type="ECO:0000313" key="3">
    <source>
        <dbReference type="EMBL" id="RKN15825.1"/>
    </source>
</evidence>
<sequence>MATGERLRAIDLAAGAGIFVQQVRNYVDLGVLPPVSRTDSGYRIFTTEHARALAVARRMADGHGWARTREVMAAVHRGDVPAALALLDGGHAELDRERADIRRALGAFETVVGAPAASVPVPRRAARIGEVAALVGVRTSQLRLWEVRGLLRPIRSPGAGYRVYDEAELRAAQVVALLRRGAYPFEIITAVLDELRTTGSPQRVRAELARREQELHRRSLRRLRASAALYDYLREREPLGMP</sequence>
<dbReference type="Gene3D" id="1.10.1660.10">
    <property type="match status" value="2"/>
</dbReference>
<organism evidence="3 4">
    <name type="scientific">Micromonospora musae</name>
    <dbReference type="NCBI Taxonomy" id="1894970"/>
    <lineage>
        <taxon>Bacteria</taxon>
        <taxon>Bacillati</taxon>
        <taxon>Actinomycetota</taxon>
        <taxon>Actinomycetes</taxon>
        <taxon>Micromonosporales</taxon>
        <taxon>Micromonosporaceae</taxon>
        <taxon>Micromonospora</taxon>
    </lineage>
</organism>
<dbReference type="Pfam" id="PF13411">
    <property type="entry name" value="MerR_1"/>
    <property type="match status" value="2"/>
</dbReference>
<evidence type="ECO:0000259" key="2">
    <source>
        <dbReference type="PROSITE" id="PS50937"/>
    </source>
</evidence>
<comment type="caution">
    <text evidence="3">The sequence shown here is derived from an EMBL/GenBank/DDBJ whole genome shotgun (WGS) entry which is preliminary data.</text>
</comment>
<dbReference type="RefSeq" id="WP_120682006.1">
    <property type="nucleotide sequence ID" value="NZ_RAZS01000010.1"/>
</dbReference>
<accession>A0ABX9QYW1</accession>
<dbReference type="InterPro" id="IPR009061">
    <property type="entry name" value="DNA-bd_dom_put_sf"/>
</dbReference>
<keyword evidence="1" id="KW-0238">DNA-binding</keyword>
<protein>
    <submittedName>
        <fullName evidence="3">MerR family transcriptional regulator</fullName>
    </submittedName>
</protein>
<reference evidence="3 4" key="1">
    <citation type="submission" date="2018-09" db="EMBL/GenBank/DDBJ databases">
        <title>Micromonospora sp. nov. MS1-9, isolated from a root of Musa sp.</title>
        <authorList>
            <person name="Kuncharoen N."/>
            <person name="Kudo T."/>
            <person name="Ohkuma M."/>
            <person name="Yuki M."/>
            <person name="Tanasupawat S."/>
        </authorList>
    </citation>
    <scope>NUCLEOTIDE SEQUENCE [LARGE SCALE GENOMIC DNA]</scope>
    <source>
        <strain evidence="3 4">NGC1-4</strain>
    </source>
</reference>
<evidence type="ECO:0000256" key="1">
    <source>
        <dbReference type="ARBA" id="ARBA00023125"/>
    </source>
</evidence>
<dbReference type="SUPFAM" id="SSF46955">
    <property type="entry name" value="Putative DNA-binding domain"/>
    <property type="match status" value="2"/>
</dbReference>